<sequence>MNNNGFKENFNPDKINYEKSVMELSKFFSDNLEKYFLAQKTEFTADEEDEKAKVERFQDRLEELLAKATKRLGHKIDEAKLVNDASEHLLSLKNSGELVSSNLLEKFCSEVENRLKNVA</sequence>
<proteinExistence type="predicted"/>
<accession>A0A2M6WN72</accession>
<comment type="caution">
    <text evidence="1">The sequence shown here is derived from an EMBL/GenBank/DDBJ whole genome shotgun (WGS) entry which is preliminary data.</text>
</comment>
<dbReference type="EMBL" id="PFAQ01000062">
    <property type="protein sequence ID" value="PIT94248.1"/>
    <property type="molecule type" value="Genomic_DNA"/>
</dbReference>
<gene>
    <name evidence="1" type="ORF">COT98_04520</name>
</gene>
<protein>
    <submittedName>
        <fullName evidence="1">Uncharacterized protein</fullName>
    </submittedName>
</protein>
<evidence type="ECO:0000313" key="2">
    <source>
        <dbReference type="Proteomes" id="UP000228900"/>
    </source>
</evidence>
<dbReference type="AlphaFoldDB" id="A0A2M6WN72"/>
<name>A0A2M6WN72_9BACT</name>
<evidence type="ECO:0000313" key="1">
    <source>
        <dbReference type="EMBL" id="PIT94248.1"/>
    </source>
</evidence>
<reference evidence="2" key="1">
    <citation type="submission" date="2017-09" db="EMBL/GenBank/DDBJ databases">
        <title>Depth-based differentiation of microbial function through sediment-hosted aquifers and enrichment of novel symbionts in the deep terrestrial subsurface.</title>
        <authorList>
            <person name="Probst A.J."/>
            <person name="Ladd B."/>
            <person name="Jarett J.K."/>
            <person name="Geller-Mcgrath D.E."/>
            <person name="Sieber C.M.K."/>
            <person name="Emerson J.B."/>
            <person name="Anantharaman K."/>
            <person name="Thomas B.C."/>
            <person name="Malmstrom R."/>
            <person name="Stieglmeier M."/>
            <person name="Klingl A."/>
            <person name="Woyke T."/>
            <person name="Ryan C.M."/>
            <person name="Banfield J.F."/>
        </authorList>
    </citation>
    <scope>NUCLEOTIDE SEQUENCE [LARGE SCALE GENOMIC DNA]</scope>
</reference>
<organism evidence="1 2">
    <name type="scientific">Candidatus Falkowbacteria bacterium CG10_big_fil_rev_8_21_14_0_10_39_9</name>
    <dbReference type="NCBI Taxonomy" id="1974566"/>
    <lineage>
        <taxon>Bacteria</taxon>
        <taxon>Candidatus Falkowiibacteriota</taxon>
    </lineage>
</organism>
<dbReference type="Proteomes" id="UP000228900">
    <property type="component" value="Unassembled WGS sequence"/>
</dbReference>